<reference evidence="1" key="1">
    <citation type="submission" date="2019-10" db="EMBL/GenBank/DDBJ databases">
        <title>Draft genome sequence of Panacibacter sp. KCS-6.</title>
        <authorList>
            <person name="Yim K.J."/>
        </authorList>
    </citation>
    <scope>NUCLEOTIDE SEQUENCE</scope>
    <source>
        <strain evidence="1">KCS-6</strain>
    </source>
</reference>
<evidence type="ECO:0000313" key="1">
    <source>
        <dbReference type="EMBL" id="NNV57356.1"/>
    </source>
</evidence>
<gene>
    <name evidence="1" type="ORF">GD597_17930</name>
</gene>
<keyword evidence="2" id="KW-1185">Reference proteome</keyword>
<name>A0A8J8FFV1_9BACT</name>
<organism evidence="1 2">
    <name type="scientific">Limnovirga soli</name>
    <dbReference type="NCBI Taxonomy" id="2656915"/>
    <lineage>
        <taxon>Bacteria</taxon>
        <taxon>Pseudomonadati</taxon>
        <taxon>Bacteroidota</taxon>
        <taxon>Chitinophagia</taxon>
        <taxon>Chitinophagales</taxon>
        <taxon>Chitinophagaceae</taxon>
        <taxon>Limnovirga</taxon>
    </lineage>
</organism>
<evidence type="ECO:0000313" key="2">
    <source>
        <dbReference type="Proteomes" id="UP000598971"/>
    </source>
</evidence>
<protein>
    <submittedName>
        <fullName evidence="1">Uncharacterized protein</fullName>
    </submittedName>
</protein>
<dbReference type="RefSeq" id="WP_171609303.1">
    <property type="nucleotide sequence ID" value="NZ_WHPF01000014.1"/>
</dbReference>
<accession>A0A8J8FFV1</accession>
<dbReference type="EMBL" id="WHPF01000014">
    <property type="protein sequence ID" value="NNV57356.1"/>
    <property type="molecule type" value="Genomic_DNA"/>
</dbReference>
<dbReference type="AlphaFoldDB" id="A0A8J8FFV1"/>
<comment type="caution">
    <text evidence="1">The sequence shown here is derived from an EMBL/GenBank/DDBJ whole genome shotgun (WGS) entry which is preliminary data.</text>
</comment>
<proteinExistence type="predicted"/>
<dbReference type="Proteomes" id="UP000598971">
    <property type="component" value="Unassembled WGS sequence"/>
</dbReference>
<sequence>MEDLNLLDAIKRLSAAGYTPEQTAFRLGLDKDDFNRRLSVGEDEWSVAYFTGFNSIELVIRESVFNLAASGSSPAQTLAVKILEDTRKTLRKDGIGENEI</sequence>